<dbReference type="Proteomes" id="UP000242188">
    <property type="component" value="Unassembled WGS sequence"/>
</dbReference>
<dbReference type="EMBL" id="NEDP02005585">
    <property type="protein sequence ID" value="OWF37674.1"/>
    <property type="molecule type" value="Genomic_DNA"/>
</dbReference>
<dbReference type="OrthoDB" id="412369at2759"/>
<gene>
    <name evidence="1" type="ORF">KP79_PYT07861</name>
</gene>
<dbReference type="AlphaFoldDB" id="A0A210PMH8"/>
<reference evidence="1 2" key="1">
    <citation type="journal article" date="2017" name="Nat. Ecol. Evol.">
        <title>Scallop genome provides insights into evolution of bilaterian karyotype and development.</title>
        <authorList>
            <person name="Wang S."/>
            <person name="Zhang J."/>
            <person name="Jiao W."/>
            <person name="Li J."/>
            <person name="Xun X."/>
            <person name="Sun Y."/>
            <person name="Guo X."/>
            <person name="Huan P."/>
            <person name="Dong B."/>
            <person name="Zhang L."/>
            <person name="Hu X."/>
            <person name="Sun X."/>
            <person name="Wang J."/>
            <person name="Zhao C."/>
            <person name="Wang Y."/>
            <person name="Wang D."/>
            <person name="Huang X."/>
            <person name="Wang R."/>
            <person name="Lv J."/>
            <person name="Li Y."/>
            <person name="Zhang Z."/>
            <person name="Liu B."/>
            <person name="Lu W."/>
            <person name="Hui Y."/>
            <person name="Liang J."/>
            <person name="Zhou Z."/>
            <person name="Hou R."/>
            <person name="Li X."/>
            <person name="Liu Y."/>
            <person name="Li H."/>
            <person name="Ning X."/>
            <person name="Lin Y."/>
            <person name="Zhao L."/>
            <person name="Xing Q."/>
            <person name="Dou J."/>
            <person name="Li Y."/>
            <person name="Mao J."/>
            <person name="Guo H."/>
            <person name="Dou H."/>
            <person name="Li T."/>
            <person name="Mu C."/>
            <person name="Jiang W."/>
            <person name="Fu Q."/>
            <person name="Fu X."/>
            <person name="Miao Y."/>
            <person name="Liu J."/>
            <person name="Yu Q."/>
            <person name="Li R."/>
            <person name="Liao H."/>
            <person name="Li X."/>
            <person name="Kong Y."/>
            <person name="Jiang Z."/>
            <person name="Chourrout D."/>
            <person name="Li R."/>
            <person name="Bao Z."/>
        </authorList>
    </citation>
    <scope>NUCLEOTIDE SEQUENCE [LARGE SCALE GENOMIC DNA]</scope>
    <source>
        <strain evidence="1 2">PY_sf001</strain>
    </source>
</reference>
<proteinExistence type="predicted"/>
<name>A0A210PMH8_MIZYE</name>
<dbReference type="Gene3D" id="2.60.40.3360">
    <property type="match status" value="1"/>
</dbReference>
<keyword evidence="2" id="KW-1185">Reference proteome</keyword>
<accession>A0A210PMH8</accession>
<evidence type="ECO:0000313" key="1">
    <source>
        <dbReference type="EMBL" id="OWF37674.1"/>
    </source>
</evidence>
<dbReference type="InterPro" id="IPR033540">
    <property type="entry name" value="MALT1_IG-like_dom_sf"/>
</dbReference>
<comment type="caution">
    <text evidence="1">The sequence shown here is derived from an EMBL/GenBank/DDBJ whole genome shotgun (WGS) entry which is preliminary data.</text>
</comment>
<protein>
    <submittedName>
        <fullName evidence="1">Uncharacterized protein</fullName>
    </submittedName>
</protein>
<evidence type="ECO:0000313" key="2">
    <source>
        <dbReference type="Proteomes" id="UP000242188"/>
    </source>
</evidence>
<sequence>MGDIQNVSDTSITRSTVDTPKQRAITKSTFQDLQKLRDNLELKMVVKYCLVDEMDKYYMTEKINLGLPLIANLHLYKKVTAPIEHVDESKSPSQPI</sequence>
<organism evidence="1 2">
    <name type="scientific">Mizuhopecten yessoensis</name>
    <name type="common">Japanese scallop</name>
    <name type="synonym">Patinopecten yessoensis</name>
    <dbReference type="NCBI Taxonomy" id="6573"/>
    <lineage>
        <taxon>Eukaryota</taxon>
        <taxon>Metazoa</taxon>
        <taxon>Spiralia</taxon>
        <taxon>Lophotrochozoa</taxon>
        <taxon>Mollusca</taxon>
        <taxon>Bivalvia</taxon>
        <taxon>Autobranchia</taxon>
        <taxon>Pteriomorphia</taxon>
        <taxon>Pectinida</taxon>
        <taxon>Pectinoidea</taxon>
        <taxon>Pectinidae</taxon>
        <taxon>Mizuhopecten</taxon>
    </lineage>
</organism>